<gene>
    <name evidence="2" type="ORF">NND69_07575</name>
</gene>
<dbReference type="AlphaFoldDB" id="A0A9X3HD61"/>
<dbReference type="PANTHER" id="PTHR43745:SF2">
    <property type="entry name" value="NITROREDUCTASE MJ1384-RELATED"/>
    <property type="match status" value="1"/>
</dbReference>
<dbReference type="CDD" id="cd02142">
    <property type="entry name" value="McbC_SagB-like_oxidoreductase"/>
    <property type="match status" value="1"/>
</dbReference>
<feature type="domain" description="Nitroreductase" evidence="1">
    <location>
        <begin position="82"/>
        <end position="244"/>
    </location>
</feature>
<dbReference type="EMBL" id="JANDZV010000008">
    <property type="protein sequence ID" value="MCZ7408206.1"/>
    <property type="molecule type" value="Genomic_DNA"/>
</dbReference>
<dbReference type="PANTHER" id="PTHR43745">
    <property type="entry name" value="NITROREDUCTASE MJ1384-RELATED"/>
    <property type="match status" value="1"/>
</dbReference>
<dbReference type="InterPro" id="IPR052544">
    <property type="entry name" value="Bacteriocin_Proc_Enz"/>
</dbReference>
<dbReference type="Gene3D" id="3.40.109.10">
    <property type="entry name" value="NADH Oxidase"/>
    <property type="match status" value="1"/>
</dbReference>
<proteinExistence type="predicted"/>
<sequence length="270" mass="30751">MNSLKNSCINYDGKTLHEIFHENTALSKENIGVFSHYIGTAMESGNVKMIKDYKNFSNYERIDISNYCNRGIDEVKLVDVLLNRRSCRSFNGDSIPFNDFATILKYSCCASYKKDGFYFFTYPISGGIDSLYFIIIVNNVEGLDSGIYIFNSIDCELILLSQGFEYTEYEKITASFSLSENSCFSIHIMANTEIKCFKYQDRGYRFLNLEAGHVAQSLCLVAEGVEVGSVASGGFLDLDFLDFLKSRNIKDSFFDNGILLYEIFFGKYDF</sequence>
<dbReference type="InterPro" id="IPR000415">
    <property type="entry name" value="Nitroreductase-like"/>
</dbReference>
<organism evidence="2 3">
    <name type="scientific">Parvimonas micra</name>
    <dbReference type="NCBI Taxonomy" id="33033"/>
    <lineage>
        <taxon>Bacteria</taxon>
        <taxon>Bacillati</taxon>
        <taxon>Bacillota</taxon>
        <taxon>Tissierellia</taxon>
        <taxon>Tissierellales</taxon>
        <taxon>Peptoniphilaceae</taxon>
        <taxon>Parvimonas</taxon>
    </lineage>
</organism>
<evidence type="ECO:0000313" key="3">
    <source>
        <dbReference type="Proteomes" id="UP001141458"/>
    </source>
</evidence>
<evidence type="ECO:0000313" key="2">
    <source>
        <dbReference type="EMBL" id="MCZ7408206.1"/>
    </source>
</evidence>
<reference evidence="2" key="1">
    <citation type="submission" date="2022-07" db="EMBL/GenBank/DDBJ databases">
        <title>Parvimonas micra travels from the subgingival sulcus of the human oral cavity to the colorectal adenocarcinoma.</title>
        <authorList>
            <person name="Conde-Perez K."/>
            <person name="Buetas E."/>
            <person name="Aja-Macaya P."/>
            <person name="Martin-De Arribas E."/>
            <person name="Iglesias-Corras I."/>
            <person name="Trigo-Tasende N."/>
            <person name="Nasser-Ali M."/>
            <person name="Estevez L.S."/>
            <person name="Rumbo-Feal S."/>
            <person name="Otero-Alen B."/>
            <person name="Noguera J.F."/>
            <person name="Concha A."/>
            <person name="Pardinas-Lopez S."/>
            <person name="Carda-Dieguez M."/>
            <person name="Gomez-Randulfe I."/>
            <person name="Martinez-Lago N."/>
            <person name="Ladra S."/>
            <person name="Aparicio L.A."/>
            <person name="Bou G."/>
            <person name="Mira A."/>
            <person name="Vallejo J.A."/>
            <person name="Poza M."/>
        </authorList>
    </citation>
    <scope>NUCLEOTIDE SEQUENCE</scope>
    <source>
        <strain evidence="2">PM79KC-AC-4</strain>
    </source>
</reference>
<name>A0A9X3HD61_9FIRM</name>
<dbReference type="Pfam" id="PF00881">
    <property type="entry name" value="Nitroreductase"/>
    <property type="match status" value="1"/>
</dbReference>
<dbReference type="RefSeq" id="WP_269721232.1">
    <property type="nucleotide sequence ID" value="NZ_CP101408.1"/>
</dbReference>
<accession>A0A9X3HD61</accession>
<comment type="caution">
    <text evidence="2">The sequence shown here is derived from an EMBL/GenBank/DDBJ whole genome shotgun (WGS) entry which is preliminary data.</text>
</comment>
<evidence type="ECO:0000259" key="1">
    <source>
        <dbReference type="Pfam" id="PF00881"/>
    </source>
</evidence>
<dbReference type="Proteomes" id="UP001141458">
    <property type="component" value="Unassembled WGS sequence"/>
</dbReference>
<dbReference type="GO" id="GO:0016491">
    <property type="term" value="F:oxidoreductase activity"/>
    <property type="evidence" value="ECO:0007669"/>
    <property type="project" value="InterPro"/>
</dbReference>
<dbReference type="InterPro" id="IPR029479">
    <property type="entry name" value="Nitroreductase"/>
</dbReference>
<dbReference type="SUPFAM" id="SSF55469">
    <property type="entry name" value="FMN-dependent nitroreductase-like"/>
    <property type="match status" value="1"/>
</dbReference>
<protein>
    <submittedName>
        <fullName evidence="2">SagB/ThcOx family dehydrogenase</fullName>
    </submittedName>
</protein>